<dbReference type="Proteomes" id="UP000271031">
    <property type="component" value="Unassembled WGS sequence"/>
</dbReference>
<evidence type="ECO:0000313" key="3">
    <source>
        <dbReference type="Proteomes" id="UP000271031"/>
    </source>
</evidence>
<proteinExistence type="predicted"/>
<dbReference type="OrthoDB" id="2679839at2"/>
<keyword evidence="3" id="KW-1185">Reference proteome</keyword>
<accession>A0A3M8D8T3</accession>
<dbReference type="Gene3D" id="2.130.10.10">
    <property type="entry name" value="YVTN repeat-like/Quinoprotein amine dehydrogenase"/>
    <property type="match status" value="1"/>
</dbReference>
<evidence type="ECO:0000313" key="2">
    <source>
        <dbReference type="EMBL" id="RNB84530.1"/>
    </source>
</evidence>
<reference evidence="2 3" key="1">
    <citation type="submission" date="2018-10" db="EMBL/GenBank/DDBJ databases">
        <title>Phylogenomics of Brevibacillus.</title>
        <authorList>
            <person name="Dunlap C."/>
        </authorList>
    </citation>
    <scope>NUCLEOTIDE SEQUENCE [LARGE SCALE GENOMIC DNA]</scope>
    <source>
        <strain evidence="2 3">JCM 15716</strain>
    </source>
</reference>
<dbReference type="InterPro" id="IPR015943">
    <property type="entry name" value="WD40/YVTN_repeat-like_dom_sf"/>
</dbReference>
<dbReference type="RefSeq" id="WP_122919813.1">
    <property type="nucleotide sequence ID" value="NZ_RHHQ01000017.1"/>
</dbReference>
<dbReference type="EMBL" id="RHHQ01000017">
    <property type="protein sequence ID" value="RNB84530.1"/>
    <property type="molecule type" value="Genomic_DNA"/>
</dbReference>
<comment type="caution">
    <text evidence="2">The sequence shown here is derived from an EMBL/GenBank/DDBJ whole genome shotgun (WGS) entry which is preliminary data.</text>
</comment>
<feature type="region of interest" description="Disordered" evidence="1">
    <location>
        <begin position="238"/>
        <end position="259"/>
    </location>
</feature>
<sequence>MMKRSVKKKRKQTLLNKWITIFLVLSLVQIGGLYGMDQFLQPSSISANGNNQGNQEPVKTILIPKEATVSAYSPDGKHLAYVLNDGTFVVADEQGTVYSKQAEEIPHFQWLGNTSILFFAQENSLRAYLLQVHGAGTETQEPVMIQRWSGKETKIEQVDFSPYLEYLYIMVKRGDDKLLYRYAAGEGLNRIALGSLKLESVTYDDKTDVLTLYMTDGSVYRYEKRRLYDAEGKIVREDASSGQQAGGRNQYEPNSVGNK</sequence>
<gene>
    <name evidence="2" type="ORF">EDM56_20675</name>
</gene>
<evidence type="ECO:0000256" key="1">
    <source>
        <dbReference type="SAM" id="MobiDB-lite"/>
    </source>
</evidence>
<dbReference type="SUPFAM" id="SSF82171">
    <property type="entry name" value="DPP6 N-terminal domain-like"/>
    <property type="match status" value="1"/>
</dbReference>
<protein>
    <recommendedName>
        <fullName evidence="4">Dipeptidylpeptidase IV N-terminal domain-containing protein</fullName>
    </recommendedName>
</protein>
<dbReference type="AlphaFoldDB" id="A0A3M8D8T3"/>
<feature type="compositionally biased region" description="Polar residues" evidence="1">
    <location>
        <begin position="240"/>
        <end position="259"/>
    </location>
</feature>
<name>A0A3M8D8T3_9BACL</name>
<organism evidence="2 3">
    <name type="scientific">Brevibacillus fluminis</name>
    <dbReference type="NCBI Taxonomy" id="511487"/>
    <lineage>
        <taxon>Bacteria</taxon>
        <taxon>Bacillati</taxon>
        <taxon>Bacillota</taxon>
        <taxon>Bacilli</taxon>
        <taxon>Bacillales</taxon>
        <taxon>Paenibacillaceae</taxon>
        <taxon>Brevibacillus</taxon>
    </lineage>
</organism>
<evidence type="ECO:0008006" key="4">
    <source>
        <dbReference type="Google" id="ProtNLM"/>
    </source>
</evidence>